<dbReference type="InterPro" id="IPR029058">
    <property type="entry name" value="AB_hydrolase_fold"/>
</dbReference>
<dbReference type="PANTHER" id="PTHR43798">
    <property type="entry name" value="MONOACYLGLYCEROL LIPASE"/>
    <property type="match status" value="1"/>
</dbReference>
<dbReference type="PANTHER" id="PTHR43798:SF33">
    <property type="entry name" value="HYDROLASE, PUTATIVE (AFU_ORTHOLOGUE AFUA_2G14860)-RELATED"/>
    <property type="match status" value="1"/>
</dbReference>
<dbReference type="InterPro" id="IPR000073">
    <property type="entry name" value="AB_hydrolase_1"/>
</dbReference>
<dbReference type="EMBL" id="BRYB01000182">
    <property type="protein sequence ID" value="GMI24757.1"/>
    <property type="molecule type" value="Genomic_DNA"/>
</dbReference>
<dbReference type="InterPro" id="IPR050266">
    <property type="entry name" value="AB_hydrolase_sf"/>
</dbReference>
<sequence>MSAKVEDADSAKHRQLFTNNVLHFGNVDIRFADISPWYPDPTKRRPNFEVVLLLHPMMFGGVDTWNRTPSMDWTVVDELLSKGFRVIAPDFRGHGQSLKPRDGYAYGKALISDQLKLLDLVECEKVHIAGYSLGAEVALKFAIQHPERVKSLVLGGSAWADAEQAESYQHLGDGGCFAGNDYWWCAHYWTTCCWGYRINSRGYEAKNIGGKRGVQAVLLAMEEHGKHIANPPEEEVKSIKVPVMGISGANDPQLKFHKRLEAALGPDLFSLTVVPGKSHEDTPLTKEWMNALVGHVLAVKTDLEAKGLQEPTAPATKPETMDR</sequence>
<protein>
    <recommendedName>
        <fullName evidence="1">AB hydrolase-1 domain-containing protein</fullName>
    </recommendedName>
</protein>
<reference evidence="2 3" key="1">
    <citation type="journal article" date="2023" name="Commun. Biol.">
        <title>Genome analysis of Parmales, the sister group of diatoms, reveals the evolutionary specialization of diatoms from phago-mixotrophs to photoautotrophs.</title>
        <authorList>
            <person name="Ban H."/>
            <person name="Sato S."/>
            <person name="Yoshikawa S."/>
            <person name="Yamada K."/>
            <person name="Nakamura Y."/>
            <person name="Ichinomiya M."/>
            <person name="Sato N."/>
            <person name="Blanc-Mathieu R."/>
            <person name="Endo H."/>
            <person name="Kuwata A."/>
            <person name="Ogata H."/>
        </authorList>
    </citation>
    <scope>NUCLEOTIDE SEQUENCE [LARGE SCALE GENOMIC DNA]</scope>
</reference>
<accession>A0ABQ6MEC8</accession>
<keyword evidence="3" id="KW-1185">Reference proteome</keyword>
<evidence type="ECO:0000313" key="2">
    <source>
        <dbReference type="EMBL" id="GMI24757.1"/>
    </source>
</evidence>
<gene>
    <name evidence="2" type="ORF">TeGR_g12613</name>
</gene>
<dbReference type="InterPro" id="IPR000639">
    <property type="entry name" value="Epox_hydrolase-like"/>
</dbReference>
<dbReference type="PRINTS" id="PR00111">
    <property type="entry name" value="ABHYDROLASE"/>
</dbReference>
<dbReference type="Pfam" id="PF00561">
    <property type="entry name" value="Abhydrolase_1"/>
    <property type="match status" value="1"/>
</dbReference>
<dbReference type="PRINTS" id="PR00412">
    <property type="entry name" value="EPOXHYDRLASE"/>
</dbReference>
<evidence type="ECO:0000313" key="3">
    <source>
        <dbReference type="Proteomes" id="UP001165060"/>
    </source>
</evidence>
<dbReference type="Gene3D" id="3.40.50.1820">
    <property type="entry name" value="alpha/beta hydrolase"/>
    <property type="match status" value="1"/>
</dbReference>
<dbReference type="SUPFAM" id="SSF53474">
    <property type="entry name" value="alpha/beta-Hydrolases"/>
    <property type="match status" value="1"/>
</dbReference>
<proteinExistence type="predicted"/>
<dbReference type="Proteomes" id="UP001165060">
    <property type="component" value="Unassembled WGS sequence"/>
</dbReference>
<evidence type="ECO:0000259" key="1">
    <source>
        <dbReference type="Pfam" id="PF00561"/>
    </source>
</evidence>
<comment type="caution">
    <text evidence="2">The sequence shown here is derived from an EMBL/GenBank/DDBJ whole genome shotgun (WGS) entry which is preliminary data.</text>
</comment>
<feature type="domain" description="AB hydrolase-1" evidence="1">
    <location>
        <begin position="73"/>
        <end position="169"/>
    </location>
</feature>
<organism evidence="2 3">
    <name type="scientific">Tetraparma gracilis</name>
    <dbReference type="NCBI Taxonomy" id="2962635"/>
    <lineage>
        <taxon>Eukaryota</taxon>
        <taxon>Sar</taxon>
        <taxon>Stramenopiles</taxon>
        <taxon>Ochrophyta</taxon>
        <taxon>Bolidophyceae</taxon>
        <taxon>Parmales</taxon>
        <taxon>Triparmaceae</taxon>
        <taxon>Tetraparma</taxon>
    </lineage>
</organism>
<name>A0ABQ6MEC8_9STRA</name>